<keyword evidence="4" id="KW-0808">Transferase</keyword>
<feature type="domain" description="Histidine kinase" evidence="7">
    <location>
        <begin position="366"/>
        <end position="629"/>
    </location>
</feature>
<dbReference type="PANTHER" id="PTHR43065:SF50">
    <property type="entry name" value="HISTIDINE KINASE"/>
    <property type="match status" value="1"/>
</dbReference>
<evidence type="ECO:0000259" key="7">
    <source>
        <dbReference type="PROSITE" id="PS50109"/>
    </source>
</evidence>
<dbReference type="PROSITE" id="PS50109">
    <property type="entry name" value="HIS_KIN"/>
    <property type="match status" value="1"/>
</dbReference>
<dbReference type="SMART" id="SM00388">
    <property type="entry name" value="HisKA"/>
    <property type="match status" value="1"/>
</dbReference>
<evidence type="ECO:0000256" key="3">
    <source>
        <dbReference type="ARBA" id="ARBA00022553"/>
    </source>
</evidence>
<feature type="chain" id="PRO_5038791014" description="histidine kinase" evidence="6">
    <location>
        <begin position="31"/>
        <end position="636"/>
    </location>
</feature>
<dbReference type="SUPFAM" id="SSF47384">
    <property type="entry name" value="Homodimeric domain of signal transducing histidine kinase"/>
    <property type="match status" value="1"/>
</dbReference>
<gene>
    <name evidence="8" type="ORF">OXH18_00580</name>
</gene>
<dbReference type="GO" id="GO:0000155">
    <property type="term" value="F:phosphorelay sensor kinase activity"/>
    <property type="evidence" value="ECO:0007669"/>
    <property type="project" value="InterPro"/>
</dbReference>
<dbReference type="KEGG" id="tsin:OXH18_00580"/>
<evidence type="ECO:0000256" key="5">
    <source>
        <dbReference type="ARBA" id="ARBA00023012"/>
    </source>
</evidence>
<evidence type="ECO:0000256" key="4">
    <source>
        <dbReference type="ARBA" id="ARBA00022777"/>
    </source>
</evidence>
<dbReference type="Pfam" id="PF00497">
    <property type="entry name" value="SBP_bac_3"/>
    <property type="match status" value="1"/>
</dbReference>
<dbReference type="Gene3D" id="3.40.190.10">
    <property type="entry name" value="Periplasmic binding protein-like II"/>
    <property type="match status" value="2"/>
</dbReference>
<dbReference type="SMART" id="SM00062">
    <property type="entry name" value="PBPb"/>
    <property type="match status" value="1"/>
</dbReference>
<dbReference type="Proteomes" id="UP001163152">
    <property type="component" value="Chromosome"/>
</dbReference>
<dbReference type="InterPro" id="IPR001638">
    <property type="entry name" value="Solute-binding_3/MltF_N"/>
</dbReference>
<dbReference type="Pfam" id="PF02518">
    <property type="entry name" value="HATPase_c"/>
    <property type="match status" value="1"/>
</dbReference>
<dbReference type="InterPro" id="IPR005467">
    <property type="entry name" value="His_kinase_dom"/>
</dbReference>
<feature type="signal peptide" evidence="6">
    <location>
        <begin position="1"/>
        <end position="30"/>
    </location>
</feature>
<dbReference type="SUPFAM" id="SSF55874">
    <property type="entry name" value="ATPase domain of HSP90 chaperone/DNA topoisomerase II/histidine kinase"/>
    <property type="match status" value="1"/>
</dbReference>
<dbReference type="InterPro" id="IPR036890">
    <property type="entry name" value="HATPase_C_sf"/>
</dbReference>
<evidence type="ECO:0000313" key="8">
    <source>
        <dbReference type="EMBL" id="WAL60524.1"/>
    </source>
</evidence>
<dbReference type="CDD" id="cd00082">
    <property type="entry name" value="HisKA"/>
    <property type="match status" value="1"/>
</dbReference>
<organism evidence="8 9">
    <name type="scientific">Thermocoleostomius sinensis A174</name>
    <dbReference type="NCBI Taxonomy" id="2016057"/>
    <lineage>
        <taxon>Bacteria</taxon>
        <taxon>Bacillati</taxon>
        <taxon>Cyanobacteriota</taxon>
        <taxon>Cyanophyceae</taxon>
        <taxon>Oculatellales</taxon>
        <taxon>Oculatellaceae</taxon>
        <taxon>Thermocoleostomius</taxon>
    </lineage>
</organism>
<dbReference type="AlphaFoldDB" id="A0A9E8ZET5"/>
<dbReference type="InterPro" id="IPR003661">
    <property type="entry name" value="HisK_dim/P_dom"/>
</dbReference>
<keyword evidence="9" id="KW-1185">Reference proteome</keyword>
<dbReference type="InterPro" id="IPR004358">
    <property type="entry name" value="Sig_transdc_His_kin-like_C"/>
</dbReference>
<keyword evidence="5" id="KW-0902">Two-component regulatory system</keyword>
<evidence type="ECO:0000256" key="6">
    <source>
        <dbReference type="SAM" id="SignalP"/>
    </source>
</evidence>
<reference evidence="8" key="1">
    <citation type="submission" date="2022-12" db="EMBL/GenBank/DDBJ databases">
        <title>Polyphasic identification of a Novel Hot-Spring Cyanobacterium Ocullathermofonsia sinensis gen nov. sp. nov. and Genomic Insights on its Adaptations to the Thermal Habitat.</title>
        <authorList>
            <person name="Daroch M."/>
            <person name="Tang J."/>
            <person name="Jiang Y."/>
        </authorList>
    </citation>
    <scope>NUCLEOTIDE SEQUENCE</scope>
    <source>
        <strain evidence="8">PKUAC-SCTA174</strain>
    </source>
</reference>
<name>A0A9E8ZET5_9CYAN</name>
<protein>
    <recommendedName>
        <fullName evidence="2">histidine kinase</fullName>
        <ecNumber evidence="2">2.7.13.3</ecNumber>
    </recommendedName>
</protein>
<dbReference type="CDD" id="cd13704">
    <property type="entry name" value="PBP2_HisK"/>
    <property type="match status" value="1"/>
</dbReference>
<keyword evidence="6" id="KW-0732">Signal</keyword>
<comment type="catalytic activity">
    <reaction evidence="1">
        <text>ATP + protein L-histidine = ADP + protein N-phospho-L-histidine.</text>
        <dbReference type="EC" id="2.7.13.3"/>
    </reaction>
</comment>
<dbReference type="Gene3D" id="3.30.565.10">
    <property type="entry name" value="Histidine kinase-like ATPase, C-terminal domain"/>
    <property type="match status" value="1"/>
</dbReference>
<evidence type="ECO:0000313" key="9">
    <source>
        <dbReference type="Proteomes" id="UP001163152"/>
    </source>
</evidence>
<dbReference type="Gene3D" id="1.10.287.130">
    <property type="match status" value="1"/>
</dbReference>
<dbReference type="PRINTS" id="PR00344">
    <property type="entry name" value="BCTRLSENSOR"/>
</dbReference>
<proteinExistence type="predicted"/>
<keyword evidence="3" id="KW-0597">Phosphoprotein</keyword>
<dbReference type="InterPro" id="IPR003594">
    <property type="entry name" value="HATPase_dom"/>
</dbReference>
<dbReference type="PANTHER" id="PTHR43065">
    <property type="entry name" value="SENSOR HISTIDINE KINASE"/>
    <property type="match status" value="1"/>
</dbReference>
<dbReference type="EMBL" id="CP113797">
    <property type="protein sequence ID" value="WAL60524.1"/>
    <property type="molecule type" value="Genomic_DNA"/>
</dbReference>
<evidence type="ECO:0000256" key="1">
    <source>
        <dbReference type="ARBA" id="ARBA00000085"/>
    </source>
</evidence>
<dbReference type="EC" id="2.7.13.3" evidence="2"/>
<keyword evidence="4" id="KW-0418">Kinase</keyword>
<dbReference type="SUPFAM" id="SSF53850">
    <property type="entry name" value="Periplasmic binding protein-like II"/>
    <property type="match status" value="1"/>
</dbReference>
<dbReference type="SMART" id="SM00387">
    <property type="entry name" value="HATPase_c"/>
    <property type="match status" value="1"/>
</dbReference>
<dbReference type="InterPro" id="IPR036097">
    <property type="entry name" value="HisK_dim/P_sf"/>
</dbReference>
<accession>A0A9E8ZET5</accession>
<sequence>MNYTLKPLYYLGALLVSTVLSVSTSSIVQAVTPETLPPKETWLVGSELDYPPYALVNEQGEADGFSVDLIKAVAEVMDVELQFTVGPWSEVRTALKQGEIDVLPLVSYSKERDRLFDFTVPHTASYAAIFTRKGSRSVQSLEDLRDQTVVVMKSDAAHDYLLQQNLSVNLTLVTELADALRLISSGKYEYAFVPMLPGLLLTQDLQLTNLEVAGKPIQISERGFSFAVKEGDTELLLRLNQGLDIIKANGKYDEIYDQWFGAIDPYSQAREETFQLIRKVGLAGAIGLLGILMWSLTLRKQVNRRTRELQKEIAERKQIELALRSSETREREKSEQLVQTLQELQQIQLQLIQNEKMSALGNLVAGIAHEINNPLGFIMGNLQPAHEYIHDLLHLLDLYQHTFPEPGTEIVREMAAIDLAYLKEDLPKLIRSMQEGVTRIQTISTSLRIFSRADNNQLVRFNIHEGLDSTLLILKHRLKATANRAPIQIIKDYGDIPDIECYAGQLNQVFMNILSNAIEALEASDRSDPIIWIQTDCLPINFGKIAPSVDLQPTDKIRICIRDNGVGMTEAVQHQIFDHLFTTKEVGKGTGLGLAIAHQIVVEKHRGTLTVTSQLGQGAEFIITLPTWNFCQLQAA</sequence>
<evidence type="ECO:0000256" key="2">
    <source>
        <dbReference type="ARBA" id="ARBA00012438"/>
    </source>
</evidence>